<comment type="pathway">
    <text evidence="1 11">Amino-acid biosynthesis; L-serine biosynthesis; L-serine from 3-phospho-D-glycerate: step 2/3.</text>
</comment>
<keyword evidence="8 11" id="KW-0718">Serine biosynthesis</keyword>
<dbReference type="PROSITE" id="PS00595">
    <property type="entry name" value="AA_TRANSFER_CLASS_5"/>
    <property type="match status" value="1"/>
</dbReference>
<comment type="catalytic activity">
    <reaction evidence="10 11">
        <text>O-phospho-L-serine + 2-oxoglutarate = 3-phosphooxypyruvate + L-glutamate</text>
        <dbReference type="Rhea" id="RHEA:14329"/>
        <dbReference type="ChEBI" id="CHEBI:16810"/>
        <dbReference type="ChEBI" id="CHEBI:18110"/>
        <dbReference type="ChEBI" id="CHEBI:29985"/>
        <dbReference type="ChEBI" id="CHEBI:57524"/>
        <dbReference type="EC" id="2.6.1.52"/>
    </reaction>
</comment>
<evidence type="ECO:0000256" key="11">
    <source>
        <dbReference type="HAMAP-Rule" id="MF_00160"/>
    </source>
</evidence>
<evidence type="ECO:0000256" key="10">
    <source>
        <dbReference type="ARBA" id="ARBA00049007"/>
    </source>
</evidence>
<evidence type="ECO:0000313" key="13">
    <source>
        <dbReference type="EMBL" id="QTP60176.1"/>
    </source>
</evidence>
<comment type="subcellular location">
    <subcellularLocation>
        <location evidence="11">Cytoplasm</location>
    </subcellularLocation>
</comment>
<feature type="binding site" evidence="11">
    <location>
        <position position="164"/>
    </location>
    <ligand>
        <name>pyridoxal 5'-phosphate</name>
        <dbReference type="ChEBI" id="CHEBI:597326"/>
    </ligand>
</feature>
<dbReference type="Gene3D" id="3.90.1150.10">
    <property type="entry name" value="Aspartate Aminotransferase, domain 1"/>
    <property type="match status" value="1"/>
</dbReference>
<evidence type="ECO:0000256" key="3">
    <source>
        <dbReference type="ARBA" id="ARBA00022576"/>
    </source>
</evidence>
<evidence type="ECO:0000256" key="2">
    <source>
        <dbReference type="ARBA" id="ARBA00006904"/>
    </source>
</evidence>
<dbReference type="EMBL" id="CP053383">
    <property type="protein sequence ID" value="QTP60176.1"/>
    <property type="molecule type" value="Genomic_DNA"/>
</dbReference>
<feature type="binding site" evidence="11">
    <location>
        <position position="114"/>
    </location>
    <ligand>
        <name>pyridoxal 5'-phosphate</name>
        <dbReference type="ChEBI" id="CHEBI:597326"/>
    </ligand>
</feature>
<feature type="modified residue" description="N6-(pyridoxal phosphate)lysine" evidence="11">
    <location>
        <position position="208"/>
    </location>
</feature>
<dbReference type="InterPro" id="IPR015422">
    <property type="entry name" value="PyrdxlP-dep_Trfase_small"/>
</dbReference>
<name>A0ABX7WJ98_9GAMM</name>
<dbReference type="InterPro" id="IPR015421">
    <property type="entry name" value="PyrdxlP-dep_Trfase_major"/>
</dbReference>
<evidence type="ECO:0000256" key="5">
    <source>
        <dbReference type="ARBA" id="ARBA00022679"/>
    </source>
</evidence>
<sequence length="379" mass="41925">MACSSSRRAAMHASSVYNFAAGPGVMPREVLLEAQRELLDCRRSGMSILEMPFTGAEFQNIADQARRDLRELLELPPHYHVLFLPGGASTQFSLLPMNLLPPDGRADYVDTGHWSRKAIAEARRYVSVNVAASGAQHGYSRLPCRRYWQLDPQAGYCHITSNETADGLAYHRLPDTRGVPLVADMTSDFLSRPLDVERFGVIYAGAQKNVGPAGLTLVIIRDDLLQTAWPACPAALSYRVQIDSDNRFNTPPIQAIYLAGLVFRWLRSQGGLKAMAARNRRKSEALYSYIDASDFYACDRQVADRSRMNVCFHLAVPTLTAEFVEQARCQGLLNLQGHPAVGGLRASLYNAMSEAGVDALIAFMETFAARHGRARRRCG</sequence>
<evidence type="ECO:0000256" key="1">
    <source>
        <dbReference type="ARBA" id="ARBA00005099"/>
    </source>
</evidence>
<dbReference type="GO" id="GO:0004648">
    <property type="term" value="F:O-phospho-L-serine:2-oxoglutarate aminotransferase activity"/>
    <property type="evidence" value="ECO:0007669"/>
    <property type="project" value="UniProtKB-EC"/>
</dbReference>
<keyword evidence="3 11" id="KW-0032">Aminotransferase</keyword>
<dbReference type="Proteomes" id="UP000671845">
    <property type="component" value="Chromosome"/>
</dbReference>
<dbReference type="SUPFAM" id="SSF53383">
    <property type="entry name" value="PLP-dependent transferases"/>
    <property type="match status" value="1"/>
</dbReference>
<comment type="cofactor">
    <cofactor evidence="11">
        <name>pyridoxal 5'-phosphate</name>
        <dbReference type="ChEBI" id="CHEBI:597326"/>
    </cofactor>
    <text evidence="11">Binds 1 pyridoxal phosphate per subunit.</text>
</comment>
<comment type="function">
    <text evidence="11">Catalyzes the reversible conversion of 3-phosphohydroxypyruvate to phosphoserine and of 3-hydroxy-2-oxo-4-phosphonooxybutanoate to phosphohydroxythreonine.</text>
</comment>
<dbReference type="InterPro" id="IPR015424">
    <property type="entry name" value="PyrdxlP-dep_Trfase"/>
</dbReference>
<evidence type="ECO:0000259" key="12">
    <source>
        <dbReference type="Pfam" id="PF00266"/>
    </source>
</evidence>
<evidence type="ECO:0000256" key="8">
    <source>
        <dbReference type="ARBA" id="ARBA00023299"/>
    </source>
</evidence>
<keyword evidence="7 11" id="KW-0664">Pyridoxine biosynthesis</keyword>
<feature type="binding site" evidence="11">
    <location>
        <begin position="249"/>
        <end position="250"/>
    </location>
    <ligand>
        <name>pyridoxal 5'-phosphate</name>
        <dbReference type="ChEBI" id="CHEBI:597326"/>
    </ligand>
</feature>
<dbReference type="InterPro" id="IPR000192">
    <property type="entry name" value="Aminotrans_V_dom"/>
</dbReference>
<dbReference type="Pfam" id="PF00266">
    <property type="entry name" value="Aminotran_5"/>
    <property type="match status" value="1"/>
</dbReference>
<evidence type="ECO:0000256" key="6">
    <source>
        <dbReference type="ARBA" id="ARBA00022898"/>
    </source>
</evidence>
<dbReference type="EC" id="2.6.1.52" evidence="11"/>
<accession>A0ABX7WJ98</accession>
<keyword evidence="4 11" id="KW-0028">Amino-acid biosynthesis</keyword>
<organism evidence="13 14">
    <name type="scientific">Halomonas sulfidivorans</name>
    <dbReference type="NCBI Taxonomy" id="2733488"/>
    <lineage>
        <taxon>Bacteria</taxon>
        <taxon>Pseudomonadati</taxon>
        <taxon>Pseudomonadota</taxon>
        <taxon>Gammaproteobacteria</taxon>
        <taxon>Oceanospirillales</taxon>
        <taxon>Halomonadaceae</taxon>
        <taxon>Halomonas</taxon>
    </lineage>
</organism>
<comment type="pathway">
    <text evidence="11">Cofactor biosynthesis; pyridoxine 5'-phosphate biosynthesis; pyridoxine 5'-phosphate from D-erythrose 4-phosphate: step 3/5.</text>
</comment>
<keyword evidence="14" id="KW-1185">Reference proteome</keyword>
<feature type="binding site" evidence="11">
    <location>
        <begin position="88"/>
        <end position="89"/>
    </location>
    <ligand>
        <name>pyridoxal 5'-phosphate</name>
        <dbReference type="ChEBI" id="CHEBI:597326"/>
    </ligand>
</feature>
<protein>
    <recommendedName>
        <fullName evidence="11">Phosphoserine aminotransferase</fullName>
        <ecNumber evidence="11">2.6.1.52</ecNumber>
    </recommendedName>
    <alternativeName>
        <fullName evidence="11">Phosphohydroxythreonine aminotransferase</fullName>
        <shortName evidence="11">PSAT</shortName>
    </alternativeName>
</protein>
<comment type="subunit">
    <text evidence="11">Homodimer.</text>
</comment>
<evidence type="ECO:0000256" key="4">
    <source>
        <dbReference type="ARBA" id="ARBA00022605"/>
    </source>
</evidence>
<dbReference type="Gene3D" id="3.40.640.10">
    <property type="entry name" value="Type I PLP-dependent aspartate aminotransferase-like (Major domain)"/>
    <property type="match status" value="1"/>
</dbReference>
<feature type="domain" description="Aminotransferase class V" evidence="12">
    <location>
        <begin position="16"/>
        <end position="360"/>
    </location>
</feature>
<feature type="binding site" evidence="11">
    <location>
        <position position="184"/>
    </location>
    <ligand>
        <name>pyridoxal 5'-phosphate</name>
        <dbReference type="ChEBI" id="CHEBI:597326"/>
    </ligand>
</feature>
<gene>
    <name evidence="11 13" type="primary">serC</name>
    <name evidence="13" type="ORF">HNO53_16545</name>
</gene>
<comment type="caution">
    <text evidence="11">Lacks conserved residue(s) required for the propagation of feature annotation.</text>
</comment>
<keyword evidence="5 11" id="KW-0808">Transferase</keyword>
<dbReference type="InterPro" id="IPR020578">
    <property type="entry name" value="Aminotrans_V_PyrdxlP_BS"/>
</dbReference>
<dbReference type="PANTHER" id="PTHR43247">
    <property type="entry name" value="PHOSPHOSERINE AMINOTRANSFERASE"/>
    <property type="match status" value="1"/>
</dbReference>
<reference evidence="13 14" key="1">
    <citation type="journal article" date="2021" name="Front. Microbiol.">
        <title>Aerobic Denitrification and Heterotrophic Sulfur Oxidation in the Genus Halomonas Revealed by Six Novel Species Characterizations and Genome-Based Analysis.</title>
        <authorList>
            <person name="Wang L."/>
            <person name="Shao Z."/>
        </authorList>
    </citation>
    <scope>NUCLEOTIDE SEQUENCE [LARGE SCALE GENOMIC DNA]</scope>
    <source>
        <strain evidence="13 14">MCCC 1A13718</strain>
    </source>
</reference>
<dbReference type="PANTHER" id="PTHR43247:SF1">
    <property type="entry name" value="PHOSPHOSERINE AMINOTRANSFERASE"/>
    <property type="match status" value="1"/>
</dbReference>
<comment type="similarity">
    <text evidence="2 11">Belongs to the class-V pyridoxal-phosphate-dependent aminotransferase family. SerC subfamily.</text>
</comment>
<evidence type="ECO:0000256" key="7">
    <source>
        <dbReference type="ARBA" id="ARBA00023096"/>
    </source>
</evidence>
<proteinExistence type="inferred from homology"/>
<evidence type="ECO:0000256" key="9">
    <source>
        <dbReference type="ARBA" id="ARBA00047630"/>
    </source>
</evidence>
<keyword evidence="11" id="KW-0963">Cytoplasm</keyword>
<evidence type="ECO:0000313" key="14">
    <source>
        <dbReference type="Proteomes" id="UP000671845"/>
    </source>
</evidence>
<comment type="catalytic activity">
    <reaction evidence="9 11">
        <text>4-(phosphooxy)-L-threonine + 2-oxoglutarate = (R)-3-hydroxy-2-oxo-4-phosphooxybutanoate + L-glutamate</text>
        <dbReference type="Rhea" id="RHEA:16573"/>
        <dbReference type="ChEBI" id="CHEBI:16810"/>
        <dbReference type="ChEBI" id="CHEBI:29985"/>
        <dbReference type="ChEBI" id="CHEBI:58452"/>
        <dbReference type="ChEBI" id="CHEBI:58538"/>
        <dbReference type="EC" id="2.6.1.52"/>
    </reaction>
</comment>
<keyword evidence="6 11" id="KW-0663">Pyridoxal phosphate</keyword>
<dbReference type="HAMAP" id="MF_00160">
    <property type="entry name" value="SerC_aminotrans_5"/>
    <property type="match status" value="1"/>
</dbReference>
<dbReference type="InterPro" id="IPR022278">
    <property type="entry name" value="Pser_aminoTfrase"/>
</dbReference>
<feature type="binding site" evidence="11">
    <location>
        <position position="207"/>
    </location>
    <ligand>
        <name>pyridoxal 5'-phosphate</name>
        <dbReference type="ChEBI" id="CHEBI:597326"/>
    </ligand>
</feature>
<dbReference type="PIRSF" id="PIRSF000525">
    <property type="entry name" value="SerC"/>
    <property type="match status" value="1"/>
</dbReference>
<dbReference type="NCBIfam" id="NF003764">
    <property type="entry name" value="PRK05355.1"/>
    <property type="match status" value="1"/>
</dbReference>